<accession>A0ACB5U9J3</accession>
<reference evidence="1" key="1">
    <citation type="submission" date="2023-04" db="EMBL/GenBank/DDBJ databases">
        <title>Ambrosiozyma monospora NBRC 10751.</title>
        <authorList>
            <person name="Ichikawa N."/>
            <person name="Sato H."/>
            <person name="Tonouchi N."/>
        </authorList>
    </citation>
    <scope>NUCLEOTIDE SEQUENCE</scope>
    <source>
        <strain evidence="1">NBRC 10751</strain>
    </source>
</reference>
<evidence type="ECO:0000313" key="2">
    <source>
        <dbReference type="Proteomes" id="UP001165064"/>
    </source>
</evidence>
<keyword evidence="2" id="KW-1185">Reference proteome</keyword>
<dbReference type="Proteomes" id="UP001165064">
    <property type="component" value="Unassembled WGS sequence"/>
</dbReference>
<evidence type="ECO:0000313" key="1">
    <source>
        <dbReference type="EMBL" id="GMF05835.1"/>
    </source>
</evidence>
<protein>
    <submittedName>
        <fullName evidence="1">Unnamed protein product</fullName>
    </submittedName>
</protein>
<name>A0ACB5U9J3_AMBMO</name>
<dbReference type="EMBL" id="BSXS01014691">
    <property type="protein sequence ID" value="GMF05835.1"/>
    <property type="molecule type" value="Genomic_DNA"/>
</dbReference>
<organism evidence="1 2">
    <name type="scientific">Ambrosiozyma monospora</name>
    <name type="common">Yeast</name>
    <name type="synonym">Endomycopsis monosporus</name>
    <dbReference type="NCBI Taxonomy" id="43982"/>
    <lineage>
        <taxon>Eukaryota</taxon>
        <taxon>Fungi</taxon>
        <taxon>Dikarya</taxon>
        <taxon>Ascomycota</taxon>
        <taxon>Saccharomycotina</taxon>
        <taxon>Pichiomycetes</taxon>
        <taxon>Pichiales</taxon>
        <taxon>Pichiaceae</taxon>
        <taxon>Ambrosiozyma</taxon>
    </lineage>
</organism>
<proteinExistence type="predicted"/>
<comment type="caution">
    <text evidence="1">The sequence shown here is derived from an EMBL/GenBank/DDBJ whole genome shotgun (WGS) entry which is preliminary data.</text>
</comment>
<sequence>MTSGKLSGKKFNGLLGTLVMSYNSLGAIYGDLGTSPLYTVSSIITSEPEHETDVLRGISCVFWLFTIIVIFKYTFLVLTYGPNNNEGGQIAIYSKIARTLHIGPVGVKIPGDSKSTDQVSQAPENDDNLLALTRTNTRNSTYSDLVNTKMKAFLSKFTIGLCFYGCSLVFSDGLLTPTTSVLSAIAGIAVAKPSFEDKVMPISCVVLICLFMIQRYGSGKLSVVFSPIIAICFESCSCNQLLGQ</sequence>
<gene>
    <name evidence="1" type="ORF">Amon02_001248300</name>
</gene>